<name>A0A803P325_CANSA</name>
<reference evidence="1" key="2">
    <citation type="submission" date="2021-03" db="UniProtKB">
        <authorList>
            <consortium name="EnsemblPlants"/>
        </authorList>
    </citation>
    <scope>IDENTIFICATION</scope>
</reference>
<organism evidence="1 2">
    <name type="scientific">Cannabis sativa</name>
    <name type="common">Hemp</name>
    <name type="synonym">Marijuana</name>
    <dbReference type="NCBI Taxonomy" id="3483"/>
    <lineage>
        <taxon>Eukaryota</taxon>
        <taxon>Viridiplantae</taxon>
        <taxon>Streptophyta</taxon>
        <taxon>Embryophyta</taxon>
        <taxon>Tracheophyta</taxon>
        <taxon>Spermatophyta</taxon>
        <taxon>Magnoliopsida</taxon>
        <taxon>eudicotyledons</taxon>
        <taxon>Gunneridae</taxon>
        <taxon>Pentapetalae</taxon>
        <taxon>rosids</taxon>
        <taxon>fabids</taxon>
        <taxon>Rosales</taxon>
        <taxon>Cannabaceae</taxon>
        <taxon>Cannabis</taxon>
    </lineage>
</organism>
<keyword evidence="2" id="KW-1185">Reference proteome</keyword>
<dbReference type="Proteomes" id="UP000596661">
    <property type="component" value="Chromosome 2"/>
</dbReference>
<dbReference type="AlphaFoldDB" id="A0A803P325"/>
<dbReference type="Gramene" id="evm.model.02.884">
    <property type="protein sequence ID" value="cds.evm.model.02.884"/>
    <property type="gene ID" value="evm.TU.02.884"/>
</dbReference>
<evidence type="ECO:0000313" key="1">
    <source>
        <dbReference type="EnsemblPlants" id="cds.evm.model.02.884"/>
    </source>
</evidence>
<proteinExistence type="predicted"/>
<reference evidence="1" key="1">
    <citation type="submission" date="2018-11" db="EMBL/GenBank/DDBJ databases">
        <authorList>
            <person name="Grassa J C."/>
        </authorList>
    </citation>
    <scope>NUCLEOTIDE SEQUENCE [LARGE SCALE GENOMIC DNA]</scope>
</reference>
<dbReference type="EnsemblPlants" id="evm.model.02.884">
    <property type="protein sequence ID" value="cds.evm.model.02.884"/>
    <property type="gene ID" value="evm.TU.02.884"/>
</dbReference>
<dbReference type="EMBL" id="UZAU01000140">
    <property type="status" value="NOT_ANNOTATED_CDS"/>
    <property type="molecule type" value="Genomic_DNA"/>
</dbReference>
<sequence>MCPECQGKFEEYMELAIGNLNAMMATKIFNDFSKEYEVMNGLKADPLGCKELKNEIKLLKEESNTISNWFNEKQKILNDLGNNFAFLSDPKFYED</sequence>
<evidence type="ECO:0000313" key="2">
    <source>
        <dbReference type="Proteomes" id="UP000596661"/>
    </source>
</evidence>
<protein>
    <submittedName>
        <fullName evidence="1">Uncharacterized protein</fullName>
    </submittedName>
</protein>
<accession>A0A803P325</accession>